<dbReference type="EMBL" id="QFOI01000121">
    <property type="protein sequence ID" value="PZP49231.1"/>
    <property type="molecule type" value="Genomic_DNA"/>
</dbReference>
<comment type="caution">
    <text evidence="2">The sequence shown here is derived from an EMBL/GenBank/DDBJ whole genome shotgun (WGS) entry which is preliminary data.</text>
</comment>
<evidence type="ECO:0000313" key="3">
    <source>
        <dbReference type="Proteomes" id="UP000249645"/>
    </source>
</evidence>
<organism evidence="2 3">
    <name type="scientific">Pseudopedobacter saltans</name>
    <dbReference type="NCBI Taxonomy" id="151895"/>
    <lineage>
        <taxon>Bacteria</taxon>
        <taxon>Pseudomonadati</taxon>
        <taxon>Bacteroidota</taxon>
        <taxon>Sphingobacteriia</taxon>
        <taxon>Sphingobacteriales</taxon>
        <taxon>Sphingobacteriaceae</taxon>
        <taxon>Pseudopedobacter</taxon>
    </lineage>
</organism>
<keyword evidence="1" id="KW-0732">Signal</keyword>
<gene>
    <name evidence="2" type="ORF">DI598_08375</name>
</gene>
<dbReference type="Pfam" id="PF16119">
    <property type="entry name" value="DUF4835"/>
    <property type="match status" value="1"/>
</dbReference>
<feature type="chain" id="PRO_5015967506" evidence="1">
    <location>
        <begin position="27"/>
        <end position="310"/>
    </location>
</feature>
<accession>A0A2W5EZ11</accession>
<dbReference type="AlphaFoldDB" id="A0A2W5EZ11"/>
<protein>
    <submittedName>
        <fullName evidence="2">DUF4835 domain-containing protein</fullName>
    </submittedName>
</protein>
<dbReference type="Proteomes" id="UP000249645">
    <property type="component" value="Unassembled WGS sequence"/>
</dbReference>
<proteinExistence type="predicted"/>
<dbReference type="InterPro" id="IPR032274">
    <property type="entry name" value="DUF4835"/>
</dbReference>
<evidence type="ECO:0000313" key="2">
    <source>
        <dbReference type="EMBL" id="PZP49231.1"/>
    </source>
</evidence>
<evidence type="ECO:0000256" key="1">
    <source>
        <dbReference type="SAM" id="SignalP"/>
    </source>
</evidence>
<sequence>MKMQIVILRFSVLLVVFSLINVSVDAQEFQAKVTVLSQQVNNTVPKSNFTTLQTQLTNLINNRAWTNDKFLPQERIQCNFIFNISAADDQGYCKAILTIQAARPVYNSSYQSALINHQDNDIVFKYLPNQNMDFNENRITGGDPLVSNLTAIVAFYLDIILGYHYDSFSMNGGSTYFKKAQNIVVAAPQSNDIVGWQSFNSIRNRYWIAENLNNPRYNILPTFLYNYFRKGLDQMYDAPNDAQSNLYQALLSLQQMNQQNPNTMFIQMFMQQRFSELSGAFNNAMPQVKSSAKDLLSLLDPANAYKYNNL</sequence>
<feature type="signal peptide" evidence="1">
    <location>
        <begin position="1"/>
        <end position="26"/>
    </location>
</feature>
<reference evidence="2 3" key="1">
    <citation type="submission" date="2017-11" db="EMBL/GenBank/DDBJ databases">
        <title>Infants hospitalized years apart are colonized by the same room-sourced microbial strains.</title>
        <authorList>
            <person name="Brooks B."/>
            <person name="Olm M.R."/>
            <person name="Firek B.A."/>
            <person name="Baker R."/>
            <person name="Thomas B.C."/>
            <person name="Morowitz M.J."/>
            <person name="Banfield J.F."/>
        </authorList>
    </citation>
    <scope>NUCLEOTIDE SEQUENCE [LARGE SCALE GENOMIC DNA]</scope>
    <source>
        <strain evidence="2">S2_009_000_R2_76</strain>
    </source>
</reference>
<name>A0A2W5EZ11_9SPHI</name>